<evidence type="ECO:0000313" key="4">
    <source>
        <dbReference type="Proteomes" id="UP000505355"/>
    </source>
</evidence>
<organism evidence="3 4">
    <name type="scientific">Mucilaginibacter mali</name>
    <dbReference type="NCBI Taxonomy" id="2740462"/>
    <lineage>
        <taxon>Bacteria</taxon>
        <taxon>Pseudomonadati</taxon>
        <taxon>Bacteroidota</taxon>
        <taxon>Sphingobacteriia</taxon>
        <taxon>Sphingobacteriales</taxon>
        <taxon>Sphingobacteriaceae</taxon>
        <taxon>Mucilaginibacter</taxon>
    </lineage>
</organism>
<dbReference type="InterPro" id="IPR043738">
    <property type="entry name" value="DUF5683"/>
</dbReference>
<dbReference type="EMBL" id="CP054139">
    <property type="protein sequence ID" value="QKJ31144.1"/>
    <property type="molecule type" value="Genomic_DNA"/>
</dbReference>
<protein>
    <recommendedName>
        <fullName evidence="2">DUF5683 domain-containing protein</fullName>
    </recommendedName>
</protein>
<dbReference type="RefSeq" id="WP_173415811.1">
    <property type="nucleotide sequence ID" value="NZ_CP054139.1"/>
</dbReference>
<feature type="chain" id="PRO_5028906528" description="DUF5683 domain-containing protein" evidence="1">
    <location>
        <begin position="21"/>
        <end position="228"/>
    </location>
</feature>
<reference evidence="3 4" key="1">
    <citation type="submission" date="2020-05" db="EMBL/GenBank/DDBJ databases">
        <title>Mucilaginibacter mali sp. nov.</title>
        <authorList>
            <person name="Kim H.S."/>
            <person name="Lee K.C."/>
            <person name="Suh M.K."/>
            <person name="Kim J.-S."/>
            <person name="Han K.-I."/>
            <person name="Eom M.K."/>
            <person name="Shin Y.K."/>
            <person name="Lee J.-S."/>
        </authorList>
    </citation>
    <scope>NUCLEOTIDE SEQUENCE [LARGE SCALE GENOMIC DNA]</scope>
    <source>
        <strain evidence="3 4">G2-14</strain>
    </source>
</reference>
<dbReference type="Proteomes" id="UP000505355">
    <property type="component" value="Chromosome"/>
</dbReference>
<sequence length="228" mass="26089">MRQYLIIISLLGIACFAAKAQTADSLTRKSKTDSVYRNQDTDPAKRFVPKAKKERVYHPDSTHSPRKAWTRSAFVPGWGQVYNHHWWKVPAIYAGLGSLGYAIVSNHQSYKDFLAVAKFQQQGKPYTDPMFDNDPNRDLYIRYGTISKEGIINAKDGYFRNFEISILGFIAVWGVNIVDAYIYGKLQHSYSMDNNFSFKVEPTIYQPVYASNFNTTFTPALKVTITLR</sequence>
<keyword evidence="4" id="KW-1185">Reference proteome</keyword>
<name>A0A7D4QCF8_9SPHI</name>
<dbReference type="Pfam" id="PF18935">
    <property type="entry name" value="DUF5683"/>
    <property type="match status" value="1"/>
</dbReference>
<gene>
    <name evidence="3" type="ORF">HQ865_15730</name>
</gene>
<dbReference type="PROSITE" id="PS51257">
    <property type="entry name" value="PROKAR_LIPOPROTEIN"/>
    <property type="match status" value="1"/>
</dbReference>
<keyword evidence="1" id="KW-0732">Signal</keyword>
<feature type="signal peptide" evidence="1">
    <location>
        <begin position="1"/>
        <end position="20"/>
    </location>
</feature>
<proteinExistence type="predicted"/>
<feature type="domain" description="DUF5683" evidence="2">
    <location>
        <begin position="62"/>
        <end position="225"/>
    </location>
</feature>
<dbReference type="AlphaFoldDB" id="A0A7D4QCF8"/>
<evidence type="ECO:0000256" key="1">
    <source>
        <dbReference type="SAM" id="SignalP"/>
    </source>
</evidence>
<accession>A0A7D4QCF8</accession>
<evidence type="ECO:0000259" key="2">
    <source>
        <dbReference type="Pfam" id="PF18935"/>
    </source>
</evidence>
<dbReference type="KEGG" id="mmab:HQ865_15730"/>
<evidence type="ECO:0000313" key="3">
    <source>
        <dbReference type="EMBL" id="QKJ31144.1"/>
    </source>
</evidence>